<dbReference type="EMBL" id="ODYU01004496">
    <property type="protein sequence ID" value="SOQ44434.1"/>
    <property type="molecule type" value="Genomic_DNA"/>
</dbReference>
<sequence>MGQTTTPAPSTFPPTDTTTVDPGPCPPGTWGNVPHPELCNSFYLCTGSQEILQLFCSEGFEFDPVQKTCVAIAEGGCTLGSGSTAGPGTTPDGSQSTTTTQTTTDGDVTSSTTSNDGTTTTGVTTPEPTTDSSEIDNSSTTPDLQTTTEEVAFNPCPEGVFGNVPNPNECSSYFLCVNGEAIPFNCAEGLEYDPESKTCVVIAEGGCTMGPGTPTQSPSTPDGFSTTPANIASSTQSVEDEICSGVFGTIPHPELCNSFYICDGDKSLQLFCVEGYEYDPESKGCVEIAEGGCTLQSPTTTEAAVTEPPICPEGLYGNIPHPQLCNAFYMCTGGQALELFCSEGFEFDPESRECAMIAEGGCTLGSQTTPATDATTTVSSGTTTDEDPGLPDDGNGGEDENVTTTVAPTTESPICPPDVFGNVPHPDRCDAFYFCSGGTAHLFTCSEGMEFDRETKMCVPIAEGGCTLSQGSTPGGETPDTTTLAPTTVPEDNPNDGTTTESPFCPSGVFGNVPHPDRCDAFYFCSGGNAYLVTCSEGHEYDPETKLCVPIAEGGCTLGQGTTPGGGTTVPDVTSTAAPDVSTTTEAITEPTTVADDTSEEDSICPSGVFGNVPHPDRCDAFYFCSGGTGMQFNCSAGLEFDPESKVCVPIAEGGCTLGQGTTPGGETTVPDVTSTAAPDTTVSTTAAPEVTVTSTAAPDTTVSTTAAPEVTVTSTAAPETTVSTTAAPETTVSDVTPTAEPVTTTLAPTTMSDDSSEVSTTTEAITEPTTVADDTSEEDSICPPGVFGNVAHPDRCDAFYFCSGGTGMQFNCSAGLEFDPESKTCAPIAEGGCTLGKGTTEPDVTPTAAPETTVSTTAAPDTTVKEVTSTAAPDTTVSTTATPETTVSTTVAPETTVTSTAAPDTTVSTTAAPETTVTSTTAPETTVSDVTPTVAPVTTTLAPTESDDNSEGSTTTEAITEPTTVADDTSEEDPICPPGVFGNMPHPDRCDAFYFCSGGNALLVNCSGGLEFDRESMVCAPIVEGRCLFGQVTEAKPETTTQVPSTVAETTWKAAVAFMCPDNEDRFFADPNSCNRFFRCIEGYGLQMHCPTGEEYDASQEACVPITEDGCTSKRK</sequence>
<dbReference type="GO" id="GO:0008061">
    <property type="term" value="F:chitin binding"/>
    <property type="evidence" value="ECO:0007669"/>
    <property type="project" value="UniProtKB-KW"/>
</dbReference>
<keyword evidence="5" id="KW-0325">Glycoprotein</keyword>
<feature type="domain" description="Chitin-binding type-2" evidence="7">
    <location>
        <begin position="308"/>
        <end position="364"/>
    </location>
</feature>
<dbReference type="Pfam" id="PF01607">
    <property type="entry name" value="CBM_14"/>
    <property type="match status" value="10"/>
</dbReference>
<dbReference type="PANTHER" id="PTHR23301:SF0">
    <property type="entry name" value="CHITIN-BINDING TYPE-2 DOMAIN-CONTAINING PROTEIN-RELATED"/>
    <property type="match status" value="1"/>
</dbReference>
<feature type="compositionally biased region" description="Low complexity" evidence="6">
    <location>
        <begin position="86"/>
        <end position="132"/>
    </location>
</feature>
<evidence type="ECO:0000259" key="7">
    <source>
        <dbReference type="PROSITE" id="PS50940"/>
    </source>
</evidence>
<reference evidence="8" key="1">
    <citation type="submission" date="2016-07" db="EMBL/GenBank/DDBJ databases">
        <authorList>
            <person name="Bretaudeau A."/>
        </authorList>
    </citation>
    <scope>NUCLEOTIDE SEQUENCE</scope>
    <source>
        <strain evidence="8">Rice</strain>
        <tissue evidence="8">Whole body</tissue>
    </source>
</reference>
<feature type="domain" description="Chitin-binding type-2" evidence="7">
    <location>
        <begin position="22"/>
        <end position="79"/>
    </location>
</feature>
<feature type="compositionally biased region" description="Polar residues" evidence="6">
    <location>
        <begin position="671"/>
        <end position="683"/>
    </location>
</feature>
<evidence type="ECO:0000256" key="3">
    <source>
        <dbReference type="ARBA" id="ARBA00022737"/>
    </source>
</evidence>
<protein>
    <submittedName>
        <fullName evidence="8">SFRICE_008059</fullName>
    </submittedName>
</protein>
<keyword evidence="4" id="KW-1015">Disulfide bond</keyword>
<dbReference type="InterPro" id="IPR036508">
    <property type="entry name" value="Chitin-bd_dom_sf"/>
</dbReference>
<feature type="domain" description="Chitin-binding type-2" evidence="7">
    <location>
        <begin position="240"/>
        <end position="295"/>
    </location>
</feature>
<feature type="compositionally biased region" description="Acidic residues" evidence="6">
    <location>
        <begin position="384"/>
        <end position="401"/>
    </location>
</feature>
<feature type="region of interest" description="Disordered" evidence="6">
    <location>
        <begin position="837"/>
        <end position="928"/>
    </location>
</feature>
<feature type="domain" description="Chitin-binding type-2" evidence="7">
    <location>
        <begin position="412"/>
        <end position="468"/>
    </location>
</feature>
<feature type="region of interest" description="Disordered" evidence="6">
    <location>
        <begin position="366"/>
        <end position="402"/>
    </location>
</feature>
<organism evidence="8">
    <name type="scientific">Spodoptera frugiperda</name>
    <name type="common">Fall armyworm</name>
    <dbReference type="NCBI Taxonomy" id="7108"/>
    <lineage>
        <taxon>Eukaryota</taxon>
        <taxon>Metazoa</taxon>
        <taxon>Ecdysozoa</taxon>
        <taxon>Arthropoda</taxon>
        <taxon>Hexapoda</taxon>
        <taxon>Insecta</taxon>
        <taxon>Pterygota</taxon>
        <taxon>Neoptera</taxon>
        <taxon>Endopterygota</taxon>
        <taxon>Lepidoptera</taxon>
        <taxon>Glossata</taxon>
        <taxon>Ditrysia</taxon>
        <taxon>Noctuoidea</taxon>
        <taxon>Noctuidae</taxon>
        <taxon>Amphipyrinae</taxon>
        <taxon>Spodoptera</taxon>
    </lineage>
</organism>
<dbReference type="GO" id="GO:0005576">
    <property type="term" value="C:extracellular region"/>
    <property type="evidence" value="ECO:0007669"/>
    <property type="project" value="InterPro"/>
</dbReference>
<dbReference type="SUPFAM" id="SSF57625">
    <property type="entry name" value="Invertebrate chitin-binding proteins"/>
    <property type="match status" value="10"/>
</dbReference>
<feature type="compositionally biased region" description="Low complexity" evidence="6">
    <location>
        <begin position="478"/>
        <end position="490"/>
    </location>
</feature>
<evidence type="ECO:0000256" key="4">
    <source>
        <dbReference type="ARBA" id="ARBA00023157"/>
    </source>
</evidence>
<dbReference type="InterPro" id="IPR002557">
    <property type="entry name" value="Chitin-bd_dom"/>
</dbReference>
<evidence type="ECO:0000313" key="8">
    <source>
        <dbReference type="EMBL" id="SOQ44434.1"/>
    </source>
</evidence>
<feature type="domain" description="Chitin-binding type-2" evidence="7">
    <location>
        <begin position="974"/>
        <end position="1030"/>
    </location>
</feature>
<dbReference type="SMART" id="SM00494">
    <property type="entry name" value="ChtBD2"/>
    <property type="match status" value="10"/>
</dbReference>
<feature type="region of interest" description="Disordered" evidence="6">
    <location>
        <begin position="81"/>
        <end position="147"/>
    </location>
</feature>
<dbReference type="AlphaFoldDB" id="A0A2H1VW49"/>
<evidence type="ECO:0000256" key="2">
    <source>
        <dbReference type="ARBA" id="ARBA00022729"/>
    </source>
</evidence>
<feature type="region of interest" description="Disordered" evidence="6">
    <location>
        <begin position="659"/>
        <end position="683"/>
    </location>
</feature>
<feature type="domain" description="Chitin-binding type-2" evidence="7">
    <location>
        <begin position="502"/>
        <end position="558"/>
    </location>
</feature>
<dbReference type="PANTHER" id="PTHR23301">
    <property type="entry name" value="CHITIN BINDING PERITROPHIN-A"/>
    <property type="match status" value="1"/>
</dbReference>
<keyword evidence="1" id="KW-0147">Chitin-binding</keyword>
<evidence type="ECO:0000256" key="1">
    <source>
        <dbReference type="ARBA" id="ARBA00022669"/>
    </source>
</evidence>
<feature type="compositionally biased region" description="Low complexity" evidence="6">
    <location>
        <begin position="853"/>
        <end position="928"/>
    </location>
</feature>
<accession>A0A2H1VW49</accession>
<feature type="region of interest" description="Disordered" evidence="6">
    <location>
        <begin position="1"/>
        <end position="28"/>
    </location>
</feature>
<feature type="region of interest" description="Disordered" evidence="6">
    <location>
        <begin position="468"/>
        <end position="499"/>
    </location>
</feature>
<evidence type="ECO:0000256" key="6">
    <source>
        <dbReference type="SAM" id="MobiDB-lite"/>
    </source>
</evidence>
<evidence type="ECO:0000256" key="5">
    <source>
        <dbReference type="ARBA" id="ARBA00023180"/>
    </source>
</evidence>
<feature type="compositionally biased region" description="Low complexity" evidence="6">
    <location>
        <begin position="368"/>
        <end position="383"/>
    </location>
</feature>
<name>A0A2H1VW49_SPOFR</name>
<feature type="domain" description="Chitin-binding type-2" evidence="7">
    <location>
        <begin position="780"/>
        <end position="836"/>
    </location>
</feature>
<dbReference type="PROSITE" id="PS50940">
    <property type="entry name" value="CHIT_BIND_II"/>
    <property type="match status" value="10"/>
</dbReference>
<feature type="compositionally biased region" description="Low complexity" evidence="6">
    <location>
        <begin position="715"/>
        <end position="734"/>
    </location>
</feature>
<dbReference type="InterPro" id="IPR051940">
    <property type="entry name" value="Chitin_bind-dev_reg"/>
</dbReference>
<feature type="domain" description="Chitin-binding type-2" evidence="7">
    <location>
        <begin position="153"/>
        <end position="209"/>
    </location>
</feature>
<keyword evidence="2" id="KW-0732">Signal</keyword>
<gene>
    <name evidence="8" type="ORF">SFRICE_008059</name>
</gene>
<feature type="compositionally biased region" description="Polar residues" evidence="6">
    <location>
        <begin position="135"/>
        <end position="147"/>
    </location>
</feature>
<feature type="region of interest" description="Disordered" evidence="6">
    <location>
        <begin position="715"/>
        <end position="738"/>
    </location>
</feature>
<dbReference type="Gene3D" id="2.170.140.10">
    <property type="entry name" value="Chitin binding domain"/>
    <property type="match status" value="10"/>
</dbReference>
<feature type="domain" description="Chitin-binding type-2" evidence="7">
    <location>
        <begin position="602"/>
        <end position="658"/>
    </location>
</feature>
<keyword evidence="3" id="KW-0677">Repeat</keyword>
<feature type="domain" description="Chitin-binding type-2" evidence="7">
    <location>
        <begin position="1058"/>
        <end position="1114"/>
    </location>
</feature>
<feature type="compositionally biased region" description="Low complexity" evidence="6">
    <location>
        <begin position="1"/>
        <end position="22"/>
    </location>
</feature>
<proteinExistence type="predicted"/>